<feature type="domain" description="4Fe-4S ferredoxin-type" evidence="5">
    <location>
        <begin position="174"/>
        <end position="201"/>
    </location>
</feature>
<dbReference type="Pfam" id="PF13237">
    <property type="entry name" value="Fer4_10"/>
    <property type="match status" value="1"/>
</dbReference>
<dbReference type="EMBL" id="DVJP01000018">
    <property type="protein sequence ID" value="HIS75597.1"/>
    <property type="molecule type" value="Genomic_DNA"/>
</dbReference>
<evidence type="ECO:0000256" key="2">
    <source>
        <dbReference type="ARBA" id="ARBA00023004"/>
    </source>
</evidence>
<reference evidence="6" key="1">
    <citation type="submission" date="2020-10" db="EMBL/GenBank/DDBJ databases">
        <authorList>
            <person name="Gilroy R."/>
        </authorList>
    </citation>
    <scope>NUCLEOTIDE SEQUENCE</scope>
    <source>
        <strain evidence="6">CHK199-13235</strain>
    </source>
</reference>
<organism evidence="6 7">
    <name type="scientific">Candidatus Merdivicinus excrementipullorum</name>
    <dbReference type="NCBI Taxonomy" id="2840867"/>
    <lineage>
        <taxon>Bacteria</taxon>
        <taxon>Bacillati</taxon>
        <taxon>Bacillota</taxon>
        <taxon>Clostridia</taxon>
        <taxon>Eubacteriales</taxon>
        <taxon>Oscillospiraceae</taxon>
        <taxon>Oscillospiraceae incertae sedis</taxon>
        <taxon>Candidatus Merdivicinus</taxon>
    </lineage>
</organism>
<evidence type="ECO:0000256" key="3">
    <source>
        <dbReference type="ARBA" id="ARBA00023014"/>
    </source>
</evidence>
<dbReference type="SUPFAM" id="SSF54862">
    <property type="entry name" value="4Fe-4S ferredoxins"/>
    <property type="match status" value="1"/>
</dbReference>
<keyword evidence="3" id="KW-0411">Iron-sulfur</keyword>
<dbReference type="InterPro" id="IPR029039">
    <property type="entry name" value="Flavoprotein-like_sf"/>
</dbReference>
<dbReference type="AlphaFoldDB" id="A0A9D1FLA6"/>
<dbReference type="PROSITE" id="PS00198">
    <property type="entry name" value="4FE4S_FER_1"/>
    <property type="match status" value="1"/>
</dbReference>
<dbReference type="PANTHER" id="PTHR43122">
    <property type="entry name" value="FERREDOXIN SUBUNIT OF PYRUVATE:FLAVODOXIN OXIDOREDUCTASE-RELATED"/>
    <property type="match status" value="1"/>
</dbReference>
<evidence type="ECO:0000313" key="7">
    <source>
        <dbReference type="Proteomes" id="UP000824002"/>
    </source>
</evidence>
<feature type="domain" description="4Fe-4S ferredoxin-type" evidence="5">
    <location>
        <begin position="202"/>
        <end position="231"/>
    </location>
</feature>
<gene>
    <name evidence="6" type="ORF">IAB51_02195</name>
</gene>
<evidence type="ECO:0000259" key="5">
    <source>
        <dbReference type="PROSITE" id="PS51379"/>
    </source>
</evidence>
<dbReference type="GO" id="GO:0016651">
    <property type="term" value="F:oxidoreductase activity, acting on NAD(P)H"/>
    <property type="evidence" value="ECO:0007669"/>
    <property type="project" value="UniProtKB-ARBA"/>
</dbReference>
<dbReference type="InterPro" id="IPR008254">
    <property type="entry name" value="Flavodoxin/NO_synth"/>
</dbReference>
<dbReference type="InterPro" id="IPR017900">
    <property type="entry name" value="4Fe4S_Fe_S_CS"/>
</dbReference>
<evidence type="ECO:0000256" key="1">
    <source>
        <dbReference type="ARBA" id="ARBA00022723"/>
    </source>
</evidence>
<keyword evidence="1" id="KW-0479">Metal-binding</keyword>
<evidence type="ECO:0000259" key="4">
    <source>
        <dbReference type="PROSITE" id="PS50902"/>
    </source>
</evidence>
<proteinExistence type="predicted"/>
<dbReference type="PROSITE" id="PS50902">
    <property type="entry name" value="FLAVODOXIN_LIKE"/>
    <property type="match status" value="1"/>
</dbReference>
<dbReference type="Gene3D" id="3.40.50.360">
    <property type="match status" value="1"/>
</dbReference>
<dbReference type="GO" id="GO:0051536">
    <property type="term" value="F:iron-sulfur cluster binding"/>
    <property type="evidence" value="ECO:0007669"/>
    <property type="project" value="UniProtKB-KW"/>
</dbReference>
<dbReference type="Proteomes" id="UP000824002">
    <property type="component" value="Unassembled WGS sequence"/>
</dbReference>
<protein>
    <submittedName>
        <fullName evidence="6">4Fe-4S binding protein</fullName>
    </submittedName>
</protein>
<keyword evidence="2" id="KW-0408">Iron</keyword>
<dbReference type="PANTHER" id="PTHR43122:SF1">
    <property type="entry name" value="IRON-SULFUR-BINDING PROTEIN"/>
    <property type="match status" value="1"/>
</dbReference>
<reference evidence="6" key="2">
    <citation type="journal article" date="2021" name="PeerJ">
        <title>Extensive microbial diversity within the chicken gut microbiome revealed by metagenomics and culture.</title>
        <authorList>
            <person name="Gilroy R."/>
            <person name="Ravi A."/>
            <person name="Getino M."/>
            <person name="Pursley I."/>
            <person name="Horton D.L."/>
            <person name="Alikhan N.F."/>
            <person name="Baker D."/>
            <person name="Gharbi K."/>
            <person name="Hall N."/>
            <person name="Watson M."/>
            <person name="Adriaenssens E.M."/>
            <person name="Foster-Nyarko E."/>
            <person name="Jarju S."/>
            <person name="Secka A."/>
            <person name="Antonio M."/>
            <person name="Oren A."/>
            <person name="Chaudhuri R.R."/>
            <person name="La Ragione R."/>
            <person name="Hildebrand F."/>
            <person name="Pallen M.J."/>
        </authorList>
    </citation>
    <scope>NUCLEOTIDE SEQUENCE</scope>
    <source>
        <strain evidence="6">CHK199-13235</strain>
    </source>
</reference>
<dbReference type="PROSITE" id="PS51379">
    <property type="entry name" value="4FE4S_FER_2"/>
    <property type="match status" value="2"/>
</dbReference>
<comment type="caution">
    <text evidence="6">The sequence shown here is derived from an EMBL/GenBank/DDBJ whole genome shotgun (WGS) entry which is preliminary data.</text>
</comment>
<name>A0A9D1FLA6_9FIRM</name>
<dbReference type="GO" id="GO:0010181">
    <property type="term" value="F:FMN binding"/>
    <property type="evidence" value="ECO:0007669"/>
    <property type="project" value="InterPro"/>
</dbReference>
<dbReference type="Gene3D" id="3.30.70.20">
    <property type="match status" value="1"/>
</dbReference>
<dbReference type="InterPro" id="IPR017896">
    <property type="entry name" value="4Fe4S_Fe-S-bd"/>
</dbReference>
<evidence type="ECO:0000313" key="6">
    <source>
        <dbReference type="EMBL" id="HIS75597.1"/>
    </source>
</evidence>
<sequence length="254" mass="27884">MNFAHIWAVYFSATGTSERGALAIANVFGQAEKGDLTRFDASLPRTEFGADELVVFGAPVYGGRIYKGAAERFRKLKGNSTPCIVTVTYGNRDFDDALLELSDLVKELGFRPVAAAALIGEHTYGNIQKGRPGEDDLAEDAAFTKNVLAKLQQGDLSEPEIPGNRPYKEGGNGGKFHPLTAESCVKCGLCARECPEGAVDPENFLVNPDKCIACFRCIRRCPVHAKNMDAPEYREFAEMFTKKLANRRENAYFL</sequence>
<accession>A0A9D1FLA6</accession>
<feature type="domain" description="Flavodoxin-like" evidence="4">
    <location>
        <begin position="6"/>
        <end position="148"/>
    </location>
</feature>
<dbReference type="GO" id="GO:0046872">
    <property type="term" value="F:metal ion binding"/>
    <property type="evidence" value="ECO:0007669"/>
    <property type="project" value="UniProtKB-KW"/>
</dbReference>
<dbReference type="SUPFAM" id="SSF52218">
    <property type="entry name" value="Flavoproteins"/>
    <property type="match status" value="1"/>
</dbReference>